<proteinExistence type="predicted"/>
<sequence>MQLHGLSRAPSHMLNIVLPIHHHVGSAPAVEA</sequence>
<keyword evidence="2" id="KW-1185">Reference proteome</keyword>
<protein>
    <submittedName>
        <fullName evidence="1">Uncharacterized protein</fullName>
    </submittedName>
</protein>
<comment type="caution">
    <text evidence="1">The sequence shown here is derived from an EMBL/GenBank/DDBJ whole genome shotgun (WGS) entry which is preliminary data.</text>
</comment>
<dbReference type="Proteomes" id="UP000607653">
    <property type="component" value="Unassembled WGS sequence"/>
</dbReference>
<name>A0A822XVI4_NELNU</name>
<dbReference type="EMBL" id="DUZY01000001">
    <property type="protein sequence ID" value="DAD23763.1"/>
    <property type="molecule type" value="Genomic_DNA"/>
</dbReference>
<accession>A0A822XVI4</accession>
<reference evidence="1 2" key="1">
    <citation type="journal article" date="2020" name="Mol. Biol. Evol.">
        <title>Distinct Expression and Methylation Patterns for Genes with Different Fates following a Single Whole-Genome Duplication in Flowering Plants.</title>
        <authorList>
            <person name="Shi T."/>
            <person name="Rahmani R.S."/>
            <person name="Gugger P.F."/>
            <person name="Wang M."/>
            <person name="Li H."/>
            <person name="Zhang Y."/>
            <person name="Li Z."/>
            <person name="Wang Q."/>
            <person name="Van de Peer Y."/>
            <person name="Marchal K."/>
            <person name="Chen J."/>
        </authorList>
    </citation>
    <scope>NUCLEOTIDE SEQUENCE [LARGE SCALE GENOMIC DNA]</scope>
    <source>
        <tissue evidence="1">Leaf</tissue>
    </source>
</reference>
<evidence type="ECO:0000313" key="1">
    <source>
        <dbReference type="EMBL" id="DAD23763.1"/>
    </source>
</evidence>
<organism evidence="1 2">
    <name type="scientific">Nelumbo nucifera</name>
    <name type="common">Sacred lotus</name>
    <dbReference type="NCBI Taxonomy" id="4432"/>
    <lineage>
        <taxon>Eukaryota</taxon>
        <taxon>Viridiplantae</taxon>
        <taxon>Streptophyta</taxon>
        <taxon>Embryophyta</taxon>
        <taxon>Tracheophyta</taxon>
        <taxon>Spermatophyta</taxon>
        <taxon>Magnoliopsida</taxon>
        <taxon>Proteales</taxon>
        <taxon>Nelumbonaceae</taxon>
        <taxon>Nelumbo</taxon>
    </lineage>
</organism>
<evidence type="ECO:0000313" key="2">
    <source>
        <dbReference type="Proteomes" id="UP000607653"/>
    </source>
</evidence>
<dbReference type="AlphaFoldDB" id="A0A822XVI4"/>
<gene>
    <name evidence="1" type="ORF">HUJ06_025226</name>
</gene>